<evidence type="ECO:0000313" key="2">
    <source>
        <dbReference type="Proteomes" id="UP001362999"/>
    </source>
</evidence>
<organism evidence="1 2">
    <name type="scientific">Favolaschia claudopus</name>
    <dbReference type="NCBI Taxonomy" id="2862362"/>
    <lineage>
        <taxon>Eukaryota</taxon>
        <taxon>Fungi</taxon>
        <taxon>Dikarya</taxon>
        <taxon>Basidiomycota</taxon>
        <taxon>Agaricomycotina</taxon>
        <taxon>Agaricomycetes</taxon>
        <taxon>Agaricomycetidae</taxon>
        <taxon>Agaricales</taxon>
        <taxon>Marasmiineae</taxon>
        <taxon>Mycenaceae</taxon>
        <taxon>Favolaschia</taxon>
    </lineage>
</organism>
<name>A0AAW0B7T8_9AGAR</name>
<accession>A0AAW0B7T8</accession>
<proteinExistence type="predicted"/>
<reference evidence="1 2" key="1">
    <citation type="journal article" date="2024" name="J Genomics">
        <title>Draft genome sequencing and assembly of Favolaschia claudopus CIRM-BRFM 2984 isolated from oak limbs.</title>
        <authorList>
            <person name="Navarro D."/>
            <person name="Drula E."/>
            <person name="Chaduli D."/>
            <person name="Cazenave R."/>
            <person name="Ahrendt S."/>
            <person name="Wang J."/>
            <person name="Lipzen A."/>
            <person name="Daum C."/>
            <person name="Barry K."/>
            <person name="Grigoriev I.V."/>
            <person name="Favel A."/>
            <person name="Rosso M.N."/>
            <person name="Martin F."/>
        </authorList>
    </citation>
    <scope>NUCLEOTIDE SEQUENCE [LARGE SCALE GENOMIC DNA]</scope>
    <source>
        <strain evidence="1 2">CIRM-BRFM 2984</strain>
    </source>
</reference>
<dbReference type="AlphaFoldDB" id="A0AAW0B7T8"/>
<keyword evidence="2" id="KW-1185">Reference proteome</keyword>
<gene>
    <name evidence="1" type="ORF">R3P38DRAFT_1127368</name>
</gene>
<comment type="caution">
    <text evidence="1">The sequence shown here is derived from an EMBL/GenBank/DDBJ whole genome shotgun (WGS) entry which is preliminary data.</text>
</comment>
<dbReference type="InterPro" id="IPR038718">
    <property type="entry name" value="SNF2-like_sf"/>
</dbReference>
<evidence type="ECO:0000313" key="1">
    <source>
        <dbReference type="EMBL" id="KAK7021538.1"/>
    </source>
</evidence>
<dbReference type="Gene3D" id="3.40.50.10810">
    <property type="entry name" value="Tandem AAA-ATPase domain"/>
    <property type="match status" value="1"/>
</dbReference>
<sequence>GRHKLRIEHSVQLDLGQDAAFQLLDFQVDGFNWLCDNWWNRQPSILADEMGLVSKTRVGHTIRLIFLFQGKIV</sequence>
<dbReference type="EMBL" id="JAWWNJ010000038">
    <property type="protein sequence ID" value="KAK7021538.1"/>
    <property type="molecule type" value="Genomic_DNA"/>
</dbReference>
<protein>
    <submittedName>
        <fullName evidence="1">Uncharacterized protein</fullName>
    </submittedName>
</protein>
<feature type="non-terminal residue" evidence="1">
    <location>
        <position position="1"/>
    </location>
</feature>
<dbReference type="Proteomes" id="UP001362999">
    <property type="component" value="Unassembled WGS sequence"/>
</dbReference>